<dbReference type="Pfam" id="PF02801">
    <property type="entry name" value="Ketoacyl-synt_C"/>
    <property type="match status" value="1"/>
</dbReference>
<dbReference type="Gene3D" id="3.40.47.10">
    <property type="match status" value="2"/>
</dbReference>
<dbReference type="PANTHER" id="PTHR11712:SF322">
    <property type="entry name" value="POLYKETIDE BETA-KETOACYL SYNTHASE 2-RELATED"/>
    <property type="match status" value="1"/>
</dbReference>
<dbReference type="PROSITE" id="PS52004">
    <property type="entry name" value="KS3_2"/>
    <property type="match status" value="1"/>
</dbReference>
<evidence type="ECO:0000256" key="3">
    <source>
        <dbReference type="ARBA" id="ARBA00023315"/>
    </source>
</evidence>
<feature type="domain" description="Ketosynthase family 3 (KS3)" evidence="5">
    <location>
        <begin position="1"/>
        <end position="247"/>
    </location>
</feature>
<dbReference type="InterPro" id="IPR020841">
    <property type="entry name" value="PKS_Beta-ketoAc_synthase_dom"/>
</dbReference>
<keyword evidence="3" id="KW-0012">Acyltransferase</keyword>
<dbReference type="PANTHER" id="PTHR11712">
    <property type="entry name" value="POLYKETIDE SYNTHASE-RELATED"/>
    <property type="match status" value="1"/>
</dbReference>
<dbReference type="InterPro" id="IPR014030">
    <property type="entry name" value="Ketoacyl_synth_N"/>
</dbReference>
<sequence length="249" mass="24966">MLVTEQAGGLDAVAQARRQIRKGVRLLVTGGVDSSLCPWGWAAHLAGGELTEVADPARAYLPFSEAASGHVAGEGGALLVLEDAAVAEARGARVYGTVAGCAATFDPAPGSGGAPRLRAAAEQTLREAGLAPADVDVVFADAAGRRDADRAEAEAVAGMFGEYGVPVTAPKTMTGRLAAGGAALDLAAALLALRDQVIPPTAHVTAPAGDCPLDLVTETRRPVGGLRTALVLARGRGGFNSAMVVRAAG</sequence>
<keyword evidence="7" id="KW-1185">Reference proteome</keyword>
<dbReference type="SUPFAM" id="SSF53901">
    <property type="entry name" value="Thiolase-like"/>
    <property type="match status" value="2"/>
</dbReference>
<proteinExistence type="inferred from homology"/>
<gene>
    <name evidence="6" type="ORF">GCM10023323_44450</name>
</gene>
<evidence type="ECO:0000256" key="2">
    <source>
        <dbReference type="ARBA" id="ARBA00022679"/>
    </source>
</evidence>
<evidence type="ECO:0000256" key="4">
    <source>
        <dbReference type="RuleBase" id="RU003694"/>
    </source>
</evidence>
<dbReference type="Pfam" id="PF00109">
    <property type="entry name" value="ketoacyl-synt"/>
    <property type="match status" value="1"/>
</dbReference>
<dbReference type="InterPro" id="IPR000794">
    <property type="entry name" value="Beta-ketoacyl_synthase"/>
</dbReference>
<dbReference type="Proteomes" id="UP001499878">
    <property type="component" value="Unassembled WGS sequence"/>
</dbReference>
<dbReference type="EMBL" id="BAABJR010000011">
    <property type="protein sequence ID" value="GAA5211719.1"/>
    <property type="molecule type" value="Genomic_DNA"/>
</dbReference>
<evidence type="ECO:0000259" key="5">
    <source>
        <dbReference type="PROSITE" id="PS52004"/>
    </source>
</evidence>
<organism evidence="6 7">
    <name type="scientific">Streptomyces thinghirensis</name>
    <dbReference type="NCBI Taxonomy" id="551547"/>
    <lineage>
        <taxon>Bacteria</taxon>
        <taxon>Bacillati</taxon>
        <taxon>Actinomycetota</taxon>
        <taxon>Actinomycetes</taxon>
        <taxon>Kitasatosporales</taxon>
        <taxon>Streptomycetaceae</taxon>
        <taxon>Streptomyces</taxon>
    </lineage>
</organism>
<name>A0ABP9T5S6_9ACTN</name>
<reference evidence="7" key="1">
    <citation type="journal article" date="2019" name="Int. J. Syst. Evol. Microbiol.">
        <title>The Global Catalogue of Microorganisms (GCM) 10K type strain sequencing project: providing services to taxonomists for standard genome sequencing and annotation.</title>
        <authorList>
            <consortium name="The Broad Institute Genomics Platform"/>
            <consortium name="The Broad Institute Genome Sequencing Center for Infectious Disease"/>
            <person name="Wu L."/>
            <person name="Ma J."/>
        </authorList>
    </citation>
    <scope>NUCLEOTIDE SEQUENCE [LARGE SCALE GENOMIC DNA]</scope>
    <source>
        <strain evidence="7">JCM 18306</strain>
    </source>
</reference>
<dbReference type="InterPro" id="IPR016039">
    <property type="entry name" value="Thiolase-like"/>
</dbReference>
<dbReference type="InterPro" id="IPR014031">
    <property type="entry name" value="Ketoacyl_synth_C"/>
</dbReference>
<protein>
    <recommendedName>
        <fullName evidence="5">Ketosynthase family 3 (KS3) domain-containing protein</fullName>
    </recommendedName>
</protein>
<evidence type="ECO:0000313" key="7">
    <source>
        <dbReference type="Proteomes" id="UP001499878"/>
    </source>
</evidence>
<comment type="similarity">
    <text evidence="1 4">Belongs to the thiolase-like superfamily. Beta-ketoacyl-ACP synthases family.</text>
</comment>
<evidence type="ECO:0000313" key="6">
    <source>
        <dbReference type="EMBL" id="GAA5211719.1"/>
    </source>
</evidence>
<keyword evidence="2 4" id="KW-0808">Transferase</keyword>
<evidence type="ECO:0000256" key="1">
    <source>
        <dbReference type="ARBA" id="ARBA00008467"/>
    </source>
</evidence>
<comment type="caution">
    <text evidence="6">The sequence shown here is derived from an EMBL/GenBank/DDBJ whole genome shotgun (WGS) entry which is preliminary data.</text>
</comment>
<accession>A0ABP9T5S6</accession>